<name>A0AAV7IWI2_COTGL</name>
<sequence length="111" mass="12443">MYKFGSEFPKALVNSSQVYQTLGLFSAICLIGLSNLKEIQENIVVNVGAVSREQPQKRFPSLQLLTALRIVEARGSLHWCSCLCTSSSSPGSVCRLRRVSSLWYAKQYREI</sequence>
<dbReference type="Proteomes" id="UP000826195">
    <property type="component" value="Unassembled WGS sequence"/>
</dbReference>
<organism evidence="1 2">
    <name type="scientific">Cotesia glomerata</name>
    <name type="common">Lepidopteran parasitic wasp</name>
    <name type="synonym">Apanteles glomeratus</name>
    <dbReference type="NCBI Taxonomy" id="32391"/>
    <lineage>
        <taxon>Eukaryota</taxon>
        <taxon>Metazoa</taxon>
        <taxon>Ecdysozoa</taxon>
        <taxon>Arthropoda</taxon>
        <taxon>Hexapoda</taxon>
        <taxon>Insecta</taxon>
        <taxon>Pterygota</taxon>
        <taxon>Neoptera</taxon>
        <taxon>Endopterygota</taxon>
        <taxon>Hymenoptera</taxon>
        <taxon>Apocrita</taxon>
        <taxon>Ichneumonoidea</taxon>
        <taxon>Braconidae</taxon>
        <taxon>Microgastrinae</taxon>
        <taxon>Cotesia</taxon>
    </lineage>
</organism>
<proteinExistence type="predicted"/>
<reference evidence="1 2" key="1">
    <citation type="journal article" date="2021" name="J. Hered.">
        <title>A chromosome-level genome assembly of the parasitoid wasp, Cotesia glomerata (Hymenoptera: Braconidae).</title>
        <authorList>
            <person name="Pinto B.J."/>
            <person name="Weis J.J."/>
            <person name="Gamble T."/>
            <person name="Ode P.J."/>
            <person name="Paul R."/>
            <person name="Zaspel J.M."/>
        </authorList>
    </citation>
    <scope>NUCLEOTIDE SEQUENCE [LARGE SCALE GENOMIC DNA]</scope>
    <source>
        <strain evidence="1">CgM1</strain>
    </source>
</reference>
<dbReference type="AlphaFoldDB" id="A0AAV7IWI2"/>
<evidence type="ECO:0000313" key="2">
    <source>
        <dbReference type="Proteomes" id="UP000826195"/>
    </source>
</evidence>
<gene>
    <name evidence="1" type="ORF">KQX54_006657</name>
</gene>
<evidence type="ECO:0000313" key="1">
    <source>
        <dbReference type="EMBL" id="KAH0560641.1"/>
    </source>
</evidence>
<accession>A0AAV7IWI2</accession>
<comment type="caution">
    <text evidence="1">The sequence shown here is derived from an EMBL/GenBank/DDBJ whole genome shotgun (WGS) entry which is preliminary data.</text>
</comment>
<protein>
    <submittedName>
        <fullName evidence="1">Uncharacterized protein</fullName>
    </submittedName>
</protein>
<keyword evidence="2" id="KW-1185">Reference proteome</keyword>
<dbReference type="EMBL" id="JAHXZJ010000374">
    <property type="protein sequence ID" value="KAH0560641.1"/>
    <property type="molecule type" value="Genomic_DNA"/>
</dbReference>